<feature type="compositionally biased region" description="Polar residues" evidence="1">
    <location>
        <begin position="346"/>
        <end position="355"/>
    </location>
</feature>
<feature type="compositionally biased region" description="Polar residues" evidence="1">
    <location>
        <begin position="329"/>
        <end position="338"/>
    </location>
</feature>
<feature type="region of interest" description="Disordered" evidence="1">
    <location>
        <begin position="302"/>
        <end position="371"/>
    </location>
</feature>
<sequence>MLTTSSPTSSHRNVEIQLIVITTMSEVSHGHQAANSTHDMETTPINETTPIQSPIQSPVGTSEEANIHKASSMASESGTSSPETRKPKASTFSVLSLNSPRRPALSPNTFDPNTTPCPQSTSEVSSPTTQPPPAISDQSIRESSAASALEVLEETSLADQKENQRVSPELKKQLESLIAPASRTTSQSSGPSTASKGSRFGAWSIGTSSIALRPCEPVPSIVTTQLWEPPQESVPQGSSEDSGSDRVPTPLSMSGYQSEYISFPAFESYPKNPHPGLRSRCSDKSWHLLQKLKGKIVEMHNAGLHSSRSSSRNSISSRKSRSPGRPLAENQQPHTQPESEGGGSRTRLNSGPSSRSKIKAATVSGGTLRTSAPNLKRVSIVDPKPATETINNPQIGPSAHKSTIVAVPPLEGTKSPQQILEGQKEPAGLPGLTSPLEFASSLFQSLVTIASGDNTKSIPVSPDRGSASEVNTSKPEDKGKAPRTPNQDSSEDEMSFMEYIKKFSDSSPTGTPRQPLFSAPNCDISAVDVQPEFSNTAKQAVPRTVTFKDPTYDDIKRGTFPMSPIQEADSCDEIPPEIALDPDTGKTLIKYTAEDYDTITTYFYNVQARVLKRKWPFLLDTEITYLIDSKWLEMEWEDLEDWAQESAQHVDDPNYVEPDLFEDLTLVDPRGPDAPRPSSNLS</sequence>
<protein>
    <submittedName>
        <fullName evidence="2">Uncharacterized protein</fullName>
    </submittedName>
</protein>
<proteinExistence type="predicted"/>
<dbReference type="AlphaFoldDB" id="A0AAV9WDD1"/>
<organism evidence="2 3">
    <name type="scientific">Arthrobotrys musiformis</name>
    <dbReference type="NCBI Taxonomy" id="47236"/>
    <lineage>
        <taxon>Eukaryota</taxon>
        <taxon>Fungi</taxon>
        <taxon>Dikarya</taxon>
        <taxon>Ascomycota</taxon>
        <taxon>Pezizomycotina</taxon>
        <taxon>Orbiliomycetes</taxon>
        <taxon>Orbiliales</taxon>
        <taxon>Orbiliaceae</taxon>
        <taxon>Arthrobotrys</taxon>
    </lineage>
</organism>
<feature type="compositionally biased region" description="Polar residues" evidence="1">
    <location>
        <begin position="33"/>
        <end position="64"/>
    </location>
</feature>
<accession>A0AAV9WDD1</accession>
<feature type="region of interest" description="Disordered" evidence="1">
    <location>
        <begin position="179"/>
        <end position="200"/>
    </location>
</feature>
<feature type="compositionally biased region" description="Low complexity" evidence="1">
    <location>
        <begin position="306"/>
        <end position="317"/>
    </location>
</feature>
<feature type="compositionally biased region" description="Polar residues" evidence="1">
    <location>
        <begin position="106"/>
        <end position="128"/>
    </location>
</feature>
<reference evidence="2 3" key="1">
    <citation type="submission" date="2023-08" db="EMBL/GenBank/DDBJ databases">
        <authorList>
            <person name="Palmer J.M."/>
        </authorList>
    </citation>
    <scope>NUCLEOTIDE SEQUENCE [LARGE SCALE GENOMIC DNA]</scope>
    <source>
        <strain evidence="2 3">TWF481</strain>
    </source>
</reference>
<evidence type="ECO:0000313" key="2">
    <source>
        <dbReference type="EMBL" id="KAK6506813.1"/>
    </source>
</evidence>
<feature type="compositionally biased region" description="Polar residues" evidence="1">
    <location>
        <begin position="182"/>
        <end position="196"/>
    </location>
</feature>
<keyword evidence="3" id="KW-1185">Reference proteome</keyword>
<gene>
    <name evidence="2" type="ORF">TWF481_005273</name>
</gene>
<feature type="compositionally biased region" description="Polar residues" evidence="1">
    <location>
        <begin position="90"/>
        <end position="99"/>
    </location>
</feature>
<name>A0AAV9WDD1_9PEZI</name>
<dbReference type="EMBL" id="JAVHJL010000003">
    <property type="protein sequence ID" value="KAK6506813.1"/>
    <property type="molecule type" value="Genomic_DNA"/>
</dbReference>
<feature type="compositionally biased region" description="Low complexity" evidence="1">
    <location>
        <begin position="71"/>
        <end position="81"/>
    </location>
</feature>
<feature type="region of interest" description="Disordered" evidence="1">
    <location>
        <begin position="29"/>
        <end position="140"/>
    </location>
</feature>
<feature type="region of interest" description="Disordered" evidence="1">
    <location>
        <begin position="224"/>
        <end position="253"/>
    </location>
</feature>
<comment type="caution">
    <text evidence="2">The sequence shown here is derived from an EMBL/GenBank/DDBJ whole genome shotgun (WGS) entry which is preliminary data.</text>
</comment>
<evidence type="ECO:0000313" key="3">
    <source>
        <dbReference type="Proteomes" id="UP001370758"/>
    </source>
</evidence>
<evidence type="ECO:0000256" key="1">
    <source>
        <dbReference type="SAM" id="MobiDB-lite"/>
    </source>
</evidence>
<feature type="region of interest" description="Disordered" evidence="1">
    <location>
        <begin position="453"/>
        <end position="492"/>
    </location>
</feature>
<dbReference type="Proteomes" id="UP001370758">
    <property type="component" value="Unassembled WGS sequence"/>
</dbReference>